<dbReference type="PANTHER" id="PTHR23079">
    <property type="entry name" value="RNA-DEPENDENT RNA POLYMERASE"/>
    <property type="match status" value="1"/>
</dbReference>
<dbReference type="InterPro" id="IPR058752">
    <property type="entry name" value="RDRP_C_head"/>
</dbReference>
<dbReference type="GO" id="GO:0003968">
    <property type="term" value="F:RNA-directed RNA polymerase activity"/>
    <property type="evidence" value="ECO:0007669"/>
    <property type="project" value="UniProtKB-KW"/>
</dbReference>
<name>A0AAD7LAB9_QUISA</name>
<keyword evidence="2" id="KW-0696">RNA-directed RNA polymerase</keyword>
<proteinExistence type="predicted"/>
<keyword evidence="3" id="KW-1185">Reference proteome</keyword>
<dbReference type="InterPro" id="IPR007855">
    <property type="entry name" value="RDRP"/>
</dbReference>
<sequence>MLAPPQPFTREVAERSYDPDMEVDGFEDYIDDAFYYKTNYDYKLGNLMDYYGIKTEAEILSGNIMRMSKSFSKGRDLDAEAITRAVRSLRKEARTWFNENGSGSDSVADDVYAKASAWYHVTYHPDYWGRYNEGMNRDHFLSFPWCVYEKLVKIKKDNARTRKALNLSSLEHQFSRGLYLG</sequence>
<dbReference type="Proteomes" id="UP001163823">
    <property type="component" value="Chromosome 10"/>
</dbReference>
<comment type="caution">
    <text evidence="2">The sequence shown here is derived from an EMBL/GenBank/DDBJ whole genome shotgun (WGS) entry which is preliminary data.</text>
</comment>
<protein>
    <submittedName>
        <fullName evidence="2">RNA-dependent RNA polymerase</fullName>
    </submittedName>
</protein>
<dbReference type="KEGG" id="qsa:O6P43_025941"/>
<gene>
    <name evidence="2" type="ORF">O6P43_025941</name>
</gene>
<evidence type="ECO:0000313" key="3">
    <source>
        <dbReference type="Proteomes" id="UP001163823"/>
    </source>
</evidence>
<feature type="domain" description="RDRP C-terminal head" evidence="1">
    <location>
        <begin position="16"/>
        <end position="163"/>
    </location>
</feature>
<evidence type="ECO:0000313" key="2">
    <source>
        <dbReference type="EMBL" id="KAJ7954352.1"/>
    </source>
</evidence>
<accession>A0AAD7LAB9</accession>
<dbReference type="PANTHER" id="PTHR23079:SF1">
    <property type="entry name" value="RNA-DEPENDENT RNA POLYMERASE 1"/>
    <property type="match status" value="1"/>
</dbReference>
<keyword evidence="2" id="KW-0808">Transferase</keyword>
<keyword evidence="2" id="KW-0548">Nucleotidyltransferase</keyword>
<dbReference type="GO" id="GO:0031380">
    <property type="term" value="C:nuclear RNA-directed RNA polymerase complex"/>
    <property type="evidence" value="ECO:0007669"/>
    <property type="project" value="TreeGrafter"/>
</dbReference>
<dbReference type="EMBL" id="JARAOO010000010">
    <property type="protein sequence ID" value="KAJ7954352.1"/>
    <property type="molecule type" value="Genomic_DNA"/>
</dbReference>
<dbReference type="AlphaFoldDB" id="A0AAD7LAB9"/>
<dbReference type="Pfam" id="PF26253">
    <property type="entry name" value="RdRP_head"/>
    <property type="match status" value="1"/>
</dbReference>
<dbReference type="GO" id="GO:0030422">
    <property type="term" value="P:siRNA processing"/>
    <property type="evidence" value="ECO:0007669"/>
    <property type="project" value="TreeGrafter"/>
</dbReference>
<organism evidence="2 3">
    <name type="scientific">Quillaja saponaria</name>
    <name type="common">Soap bark tree</name>
    <dbReference type="NCBI Taxonomy" id="32244"/>
    <lineage>
        <taxon>Eukaryota</taxon>
        <taxon>Viridiplantae</taxon>
        <taxon>Streptophyta</taxon>
        <taxon>Embryophyta</taxon>
        <taxon>Tracheophyta</taxon>
        <taxon>Spermatophyta</taxon>
        <taxon>Magnoliopsida</taxon>
        <taxon>eudicotyledons</taxon>
        <taxon>Gunneridae</taxon>
        <taxon>Pentapetalae</taxon>
        <taxon>rosids</taxon>
        <taxon>fabids</taxon>
        <taxon>Fabales</taxon>
        <taxon>Quillajaceae</taxon>
        <taxon>Quillaja</taxon>
    </lineage>
</organism>
<reference evidence="2" key="1">
    <citation type="journal article" date="2023" name="Science">
        <title>Elucidation of the pathway for biosynthesis of saponin adjuvants from the soapbark tree.</title>
        <authorList>
            <person name="Reed J."/>
            <person name="Orme A."/>
            <person name="El-Demerdash A."/>
            <person name="Owen C."/>
            <person name="Martin L.B.B."/>
            <person name="Misra R.C."/>
            <person name="Kikuchi S."/>
            <person name="Rejzek M."/>
            <person name="Martin A.C."/>
            <person name="Harkess A."/>
            <person name="Leebens-Mack J."/>
            <person name="Louveau T."/>
            <person name="Stephenson M.J."/>
            <person name="Osbourn A."/>
        </authorList>
    </citation>
    <scope>NUCLEOTIDE SEQUENCE</scope>
    <source>
        <strain evidence="2">S10</strain>
    </source>
</reference>
<evidence type="ECO:0000259" key="1">
    <source>
        <dbReference type="Pfam" id="PF26253"/>
    </source>
</evidence>